<name>A0A9C6WG85_ARADU</name>
<accession>A0A9C6WG85</accession>
<evidence type="ECO:0000259" key="1">
    <source>
        <dbReference type="Pfam" id="PF14214"/>
    </source>
</evidence>
<dbReference type="KEGG" id="adu:127745545"/>
<reference evidence="3" key="2">
    <citation type="submission" date="2025-08" db="UniProtKB">
        <authorList>
            <consortium name="RefSeq"/>
        </authorList>
    </citation>
    <scope>IDENTIFICATION</scope>
    <source>
        <tissue evidence="3">Whole plant</tissue>
    </source>
</reference>
<dbReference type="InterPro" id="IPR025476">
    <property type="entry name" value="Helitron_helicase-like"/>
</dbReference>
<dbReference type="AlphaFoldDB" id="A0A9C6WG85"/>
<reference evidence="2" key="1">
    <citation type="journal article" date="2016" name="Nat. Genet.">
        <title>The genome sequences of Arachis duranensis and Arachis ipaensis, the diploid ancestors of cultivated peanut.</title>
        <authorList>
            <person name="Bertioli D.J."/>
            <person name="Cannon S.B."/>
            <person name="Froenicke L."/>
            <person name="Huang G."/>
            <person name="Farmer A.D."/>
            <person name="Cannon E.K."/>
            <person name="Liu X."/>
            <person name="Gao D."/>
            <person name="Clevenger J."/>
            <person name="Dash S."/>
            <person name="Ren L."/>
            <person name="Moretzsohn M.C."/>
            <person name="Shirasawa K."/>
            <person name="Huang W."/>
            <person name="Vidigal B."/>
            <person name="Abernathy B."/>
            <person name="Chu Y."/>
            <person name="Niederhuth C.E."/>
            <person name="Umale P."/>
            <person name="Araujo A.C."/>
            <person name="Kozik A."/>
            <person name="Kim K.D."/>
            <person name="Burow M.D."/>
            <person name="Varshney R.K."/>
            <person name="Wang X."/>
            <person name="Zhang X."/>
            <person name="Barkley N."/>
            <person name="Guimaraes P.M."/>
            <person name="Isobe S."/>
            <person name="Guo B."/>
            <person name="Liao B."/>
            <person name="Stalker H.T."/>
            <person name="Schmitz R.J."/>
            <person name="Scheffler B.E."/>
            <person name="Leal-Bertioli S.C."/>
            <person name="Xun X."/>
            <person name="Jackson S.A."/>
            <person name="Michelmore R."/>
            <person name="Ozias-Akins P."/>
        </authorList>
    </citation>
    <scope>NUCLEOTIDE SEQUENCE [LARGE SCALE GENOMIC DNA]</scope>
    <source>
        <strain evidence="2">cv. V14167</strain>
    </source>
</reference>
<evidence type="ECO:0000313" key="2">
    <source>
        <dbReference type="Proteomes" id="UP000515211"/>
    </source>
</evidence>
<dbReference type="Pfam" id="PF14214">
    <property type="entry name" value="Helitron_like_N"/>
    <property type="match status" value="1"/>
</dbReference>
<organism evidence="2 3">
    <name type="scientific">Arachis duranensis</name>
    <name type="common">Wild peanut</name>
    <dbReference type="NCBI Taxonomy" id="130453"/>
    <lineage>
        <taxon>Eukaryota</taxon>
        <taxon>Viridiplantae</taxon>
        <taxon>Streptophyta</taxon>
        <taxon>Embryophyta</taxon>
        <taxon>Tracheophyta</taxon>
        <taxon>Spermatophyta</taxon>
        <taxon>Magnoliopsida</taxon>
        <taxon>eudicotyledons</taxon>
        <taxon>Gunneridae</taxon>
        <taxon>Pentapetalae</taxon>
        <taxon>rosids</taxon>
        <taxon>fabids</taxon>
        <taxon>Fabales</taxon>
        <taxon>Fabaceae</taxon>
        <taxon>Papilionoideae</taxon>
        <taxon>50 kb inversion clade</taxon>
        <taxon>dalbergioids sensu lato</taxon>
        <taxon>Dalbergieae</taxon>
        <taxon>Pterocarpus clade</taxon>
        <taxon>Arachis</taxon>
    </lineage>
</organism>
<evidence type="ECO:0000313" key="3">
    <source>
        <dbReference type="RefSeq" id="XP_052114302.1"/>
    </source>
</evidence>
<sequence>MDMFPKGEQEFLSGNSSVFICKLGSTKMELIYKCRQLFQQFVVDCFTMIESQRLYEIRKKQSTIRVEVLQGIEEAMRRGDDEASSIGTRVILSSSFTGSRRYMFNHCQDAMRFTERERIPIADRPDISCRVFHAKLKCLLSDLKESAHINLEFCNKSNAIKYLFKYVNKGLDRVTATVGDTYQGGQSSEVVDEIK</sequence>
<dbReference type="GeneID" id="127745545"/>
<dbReference type="Proteomes" id="UP000515211">
    <property type="component" value="Chromosome 3"/>
</dbReference>
<protein>
    <submittedName>
        <fullName evidence="3">Uncharacterized protein LOC127745545</fullName>
    </submittedName>
</protein>
<keyword evidence="2" id="KW-1185">Reference proteome</keyword>
<dbReference type="PANTHER" id="PTHR45786">
    <property type="entry name" value="DNA BINDING PROTEIN-LIKE"/>
    <property type="match status" value="1"/>
</dbReference>
<feature type="domain" description="Helitron helicase-like" evidence="1">
    <location>
        <begin position="30"/>
        <end position="116"/>
    </location>
</feature>
<proteinExistence type="predicted"/>
<dbReference type="RefSeq" id="XP_052114302.1">
    <property type="nucleotide sequence ID" value="XM_052258342.1"/>
</dbReference>
<dbReference type="PANTHER" id="PTHR45786:SF74">
    <property type="entry name" value="ATP-DEPENDENT DNA HELICASE"/>
    <property type="match status" value="1"/>
</dbReference>
<gene>
    <name evidence="3" type="primary">LOC127745545</name>
</gene>